<evidence type="ECO:0000256" key="7">
    <source>
        <dbReference type="ARBA" id="ARBA00034139"/>
    </source>
</evidence>
<feature type="region of interest" description="Disordered" evidence="9">
    <location>
        <begin position="281"/>
        <end position="417"/>
    </location>
</feature>
<dbReference type="SMART" id="SM00028">
    <property type="entry name" value="TPR"/>
    <property type="match status" value="3"/>
</dbReference>
<feature type="region of interest" description="Disordered" evidence="9">
    <location>
        <begin position="1047"/>
        <end position="1138"/>
    </location>
</feature>
<keyword evidence="11" id="KW-1185">Reference proteome</keyword>
<feature type="compositionally biased region" description="Polar residues" evidence="9">
    <location>
        <begin position="1069"/>
        <end position="1079"/>
    </location>
</feature>
<protein>
    <recommendedName>
        <fullName evidence="7">Outer dynein arm-docking complex subunit 4</fullName>
    </recommendedName>
    <alternativeName>
        <fullName evidence="8">Tetratricopeptide repeat protein 25</fullName>
    </alternativeName>
</protein>
<dbReference type="InterPro" id="IPR040111">
    <property type="entry name" value="ODAD4"/>
</dbReference>
<feature type="region of interest" description="Disordered" evidence="9">
    <location>
        <begin position="1325"/>
        <end position="1371"/>
    </location>
</feature>
<feature type="compositionally biased region" description="Basic and acidic residues" evidence="9">
    <location>
        <begin position="569"/>
        <end position="592"/>
    </location>
</feature>
<feature type="compositionally biased region" description="Polar residues" evidence="9">
    <location>
        <begin position="406"/>
        <end position="417"/>
    </location>
</feature>
<feature type="region of interest" description="Disordered" evidence="9">
    <location>
        <begin position="451"/>
        <end position="603"/>
    </location>
</feature>
<feature type="compositionally biased region" description="Basic and acidic residues" evidence="9">
    <location>
        <begin position="451"/>
        <end position="460"/>
    </location>
</feature>
<evidence type="ECO:0000256" key="1">
    <source>
        <dbReference type="ARBA" id="ARBA00004430"/>
    </source>
</evidence>
<dbReference type="GO" id="GO:0005737">
    <property type="term" value="C:cytoplasm"/>
    <property type="evidence" value="ECO:0000318"/>
    <property type="project" value="GO_Central"/>
</dbReference>
<feature type="compositionally biased region" description="Basic and acidic residues" evidence="9">
    <location>
        <begin position="150"/>
        <end position="161"/>
    </location>
</feature>
<feature type="region of interest" description="Disordered" evidence="9">
    <location>
        <begin position="943"/>
        <end position="965"/>
    </location>
</feature>
<dbReference type="InterPro" id="IPR019734">
    <property type="entry name" value="TPR_rpt"/>
</dbReference>
<feature type="compositionally biased region" description="Gly residues" evidence="9">
    <location>
        <begin position="1097"/>
        <end position="1111"/>
    </location>
</feature>
<feature type="compositionally biased region" description="Low complexity" evidence="9">
    <location>
        <begin position="1112"/>
        <end position="1125"/>
    </location>
</feature>
<keyword evidence="2" id="KW-0963">Cytoplasm</keyword>
<name>E9HI53_DAPPU</name>
<reference evidence="10 11" key="1">
    <citation type="journal article" date="2011" name="Science">
        <title>The ecoresponsive genome of Daphnia pulex.</title>
        <authorList>
            <person name="Colbourne J.K."/>
            <person name="Pfrender M.E."/>
            <person name="Gilbert D."/>
            <person name="Thomas W.K."/>
            <person name="Tucker A."/>
            <person name="Oakley T.H."/>
            <person name="Tokishita S."/>
            <person name="Aerts A."/>
            <person name="Arnold G.J."/>
            <person name="Basu M.K."/>
            <person name="Bauer D.J."/>
            <person name="Caceres C.E."/>
            <person name="Carmel L."/>
            <person name="Casola C."/>
            <person name="Choi J.H."/>
            <person name="Detter J.C."/>
            <person name="Dong Q."/>
            <person name="Dusheyko S."/>
            <person name="Eads B.D."/>
            <person name="Frohlich T."/>
            <person name="Geiler-Samerotte K.A."/>
            <person name="Gerlach D."/>
            <person name="Hatcher P."/>
            <person name="Jogdeo S."/>
            <person name="Krijgsveld J."/>
            <person name="Kriventseva E.V."/>
            <person name="Kultz D."/>
            <person name="Laforsch C."/>
            <person name="Lindquist E."/>
            <person name="Lopez J."/>
            <person name="Manak J.R."/>
            <person name="Muller J."/>
            <person name="Pangilinan J."/>
            <person name="Patwardhan R.P."/>
            <person name="Pitluck S."/>
            <person name="Pritham E.J."/>
            <person name="Rechtsteiner A."/>
            <person name="Rho M."/>
            <person name="Rogozin I.B."/>
            <person name="Sakarya O."/>
            <person name="Salamov A."/>
            <person name="Schaack S."/>
            <person name="Shapiro H."/>
            <person name="Shiga Y."/>
            <person name="Skalitzky C."/>
            <person name="Smith Z."/>
            <person name="Souvorov A."/>
            <person name="Sung W."/>
            <person name="Tang Z."/>
            <person name="Tsuchiya D."/>
            <person name="Tu H."/>
            <person name="Vos H."/>
            <person name="Wang M."/>
            <person name="Wolf Y.I."/>
            <person name="Yamagata H."/>
            <person name="Yamada T."/>
            <person name="Ye Y."/>
            <person name="Shaw J.R."/>
            <person name="Andrews J."/>
            <person name="Crease T.J."/>
            <person name="Tang H."/>
            <person name="Lucas S.M."/>
            <person name="Robertson H.M."/>
            <person name="Bork P."/>
            <person name="Koonin E.V."/>
            <person name="Zdobnov E.M."/>
            <person name="Grigoriev I.V."/>
            <person name="Lynch M."/>
            <person name="Boore J.L."/>
        </authorList>
    </citation>
    <scope>NUCLEOTIDE SEQUENCE [LARGE SCALE GENOMIC DNA]</scope>
</reference>
<keyword evidence="6" id="KW-0966">Cell projection</keyword>
<feature type="compositionally biased region" description="Acidic residues" evidence="9">
    <location>
        <begin position="1341"/>
        <end position="1371"/>
    </location>
</feature>
<feature type="compositionally biased region" description="Low complexity" evidence="9">
    <location>
        <begin position="721"/>
        <end position="739"/>
    </location>
</feature>
<dbReference type="Gene3D" id="1.25.40.10">
    <property type="entry name" value="Tetratricopeptide repeat domain"/>
    <property type="match status" value="1"/>
</dbReference>
<dbReference type="STRING" id="6669.E9HI53"/>
<evidence type="ECO:0000256" key="6">
    <source>
        <dbReference type="ARBA" id="ARBA00023273"/>
    </source>
</evidence>
<dbReference type="HOGENOM" id="CLU_256294_0_0_1"/>
<dbReference type="InterPro" id="IPR011990">
    <property type="entry name" value="TPR-like_helical_dom_sf"/>
</dbReference>
<feature type="compositionally biased region" description="Basic and acidic residues" evidence="9">
    <location>
        <begin position="295"/>
        <end position="324"/>
    </location>
</feature>
<dbReference type="KEGG" id="dpx:DAPPUDRAFT_114438"/>
<dbReference type="EMBL" id="GL732652">
    <property type="protein sequence ID" value="EFX68601.1"/>
    <property type="molecule type" value="Genomic_DNA"/>
</dbReference>
<keyword evidence="3" id="KW-0677">Repeat</keyword>
<feature type="compositionally biased region" description="Polar residues" evidence="9">
    <location>
        <begin position="366"/>
        <end position="377"/>
    </location>
</feature>
<feature type="compositionally biased region" description="Basic residues" evidence="9">
    <location>
        <begin position="62"/>
        <end position="73"/>
    </location>
</feature>
<dbReference type="FunFam" id="1.25.40.10:FF:000189">
    <property type="entry name" value="Tetratricopeptide repeat domain 25"/>
    <property type="match status" value="1"/>
</dbReference>
<feature type="compositionally biased region" description="Low complexity" evidence="9">
    <location>
        <begin position="389"/>
        <end position="405"/>
    </location>
</feature>
<dbReference type="SUPFAM" id="SSF48452">
    <property type="entry name" value="TPR-like"/>
    <property type="match status" value="1"/>
</dbReference>
<feature type="compositionally biased region" description="Polar residues" evidence="9">
    <location>
        <begin position="105"/>
        <end position="114"/>
    </location>
</feature>
<sequence>MKEPQPDGAATASSPSAAGVAGVEAIFLSSADAEEGTGGESASITQELWRQKHAQQEEAAVGKKKKKVPKKDKQKSDEQTTKDAGGGDSKQVPVSNKHGAGQRTPVASESTSPGKRSKRQQQHGRGEVSGEDGSSHPNVNGRSSLRKTRSVTDVDGERESQDSSAASSAAGRRGGRRMSISVANPYHQYSMGSSSRDSSRRSSAASIVISVSRPDSPLPHLIQRIGEETLSIEFLRIRKTAKAIHSASKFRHPRIIIQPPDGSTIHANMTSEETAANLIRLHKDRRNSMPAIPRLELKEENEKEERKQQRKQSKDGRAANKRLSDGGQTRRSRRRRSSTGSSIQGFYMPASRPSSAMAGEAGATTIDPNSRPSSAATIVQLGKLSRPWTPARSPSPGSTGSGNNRQGAGSRNFFRSRTPTSMVAPLQALNNKVSNILGCASNILDFYHTRPDIKKEPDHGRQHRLLKSTKMNEANDSSKSERDETAQSRLIKFRKKAGQGNQTDKLKELKGKLVKPAKSPKPVVPAAETVKKSVQPAKQEKPKQQTGKGSSQKEKTGSKMLPAKQPAKPSDESGKKPEQSVKTDKSDNKDGSKPSSSTKLPMLAKETAAANAFGNLLMKKEQKTTFGNLSIPAGGSAISISSAVSSQSSGTNSGQDRGKGIPLLKSMMAKPKAKTAVAMVAAAAFTPSAVKSPASFTKNRINKVLKMAKTAGMVARRKPINNTGGHNQSTQNNQSNNQGPPTLVNFFKRSNRTTNADSRIPIKYETFTDKDRAAAVLLGDADIKTTLEKQLKSERGRYVLPKESPAQVYLAQADFEMRIGGLATAKNLLNKALELQPGDKNALCSRSRCRLQMGDTKGALDDAEEALNNDSTYVRATYQKGEVLYQMGRFEEALVFYHMGCKQRPDMDLFHQGVRKAQEAIEISLGVKQPTLQQQQQYRTTTIASKKTTSWGKGSSSSRLPPLNGNQNQPLNQFSQQLQQRLWPGGPTSHRESSLLGDLHVDKIYLERLLENPGLHNQSVSSQKIIHHAKETLEYLKGRENFWKQQQPSHIVYTKERTRTKTHRRRIPSSRTNLTSTEDSGTDRDHQQSEGANSSGSGSGSGTGSGSGSGSGSNSSRVDDSLSSSEALTEREENETVIARCSSEEVSRILASAVEEDENERDGGRSGVDDEDVAEWRQVIQDMTESIEKEQLDRCTHVFLAKCCGWAAEDEELTGEIEAKMSLMRLHEEQQNQCGDEGNTNEKMHLAIEIAVLYLANGQQELSKSSAQQGLALAELTGDVGALLQLWLLLTAVEASTGNSIGVKTGLANARRIFNGESLSSNQTLLAEDEPANPGEVINLEQEEEDEEEGDEQEEEDEEEEKEEEEGLLLD</sequence>
<evidence type="ECO:0000256" key="8">
    <source>
        <dbReference type="ARBA" id="ARBA00034143"/>
    </source>
</evidence>
<dbReference type="Proteomes" id="UP000000305">
    <property type="component" value="Unassembled WGS sequence"/>
</dbReference>
<evidence type="ECO:0000256" key="9">
    <source>
        <dbReference type="SAM" id="MobiDB-lite"/>
    </source>
</evidence>
<evidence type="ECO:0000256" key="2">
    <source>
        <dbReference type="ARBA" id="ARBA00022490"/>
    </source>
</evidence>
<accession>E9HI53</accession>
<keyword evidence="5" id="KW-0206">Cytoskeleton</keyword>
<dbReference type="PANTHER" id="PTHR23040">
    <property type="match status" value="1"/>
</dbReference>
<dbReference type="PANTHER" id="PTHR23040:SF1">
    <property type="entry name" value="OUTER DYNEIN ARM-DOCKING COMPLEX SUBUNIT 4"/>
    <property type="match status" value="1"/>
</dbReference>
<evidence type="ECO:0000256" key="4">
    <source>
        <dbReference type="ARBA" id="ARBA00022803"/>
    </source>
</evidence>
<organism evidence="10 11">
    <name type="scientific">Daphnia pulex</name>
    <name type="common">Water flea</name>
    <dbReference type="NCBI Taxonomy" id="6669"/>
    <lineage>
        <taxon>Eukaryota</taxon>
        <taxon>Metazoa</taxon>
        <taxon>Ecdysozoa</taxon>
        <taxon>Arthropoda</taxon>
        <taxon>Crustacea</taxon>
        <taxon>Branchiopoda</taxon>
        <taxon>Diplostraca</taxon>
        <taxon>Cladocera</taxon>
        <taxon>Anomopoda</taxon>
        <taxon>Daphniidae</taxon>
        <taxon>Daphnia</taxon>
    </lineage>
</organism>
<dbReference type="GO" id="GO:0005930">
    <property type="term" value="C:axoneme"/>
    <property type="evidence" value="ECO:0007669"/>
    <property type="project" value="UniProtKB-SubCell"/>
</dbReference>
<evidence type="ECO:0000313" key="10">
    <source>
        <dbReference type="EMBL" id="EFX68601.1"/>
    </source>
</evidence>
<feature type="region of interest" description="Disordered" evidence="9">
    <location>
        <begin position="31"/>
        <end position="201"/>
    </location>
</feature>
<feature type="compositionally biased region" description="Basic and acidic residues" evidence="9">
    <location>
        <begin position="476"/>
        <end position="486"/>
    </location>
</feature>
<evidence type="ECO:0000256" key="3">
    <source>
        <dbReference type="ARBA" id="ARBA00022737"/>
    </source>
</evidence>
<gene>
    <name evidence="10" type="ORF">DAPPUDRAFT_114438</name>
</gene>
<feature type="compositionally biased region" description="Low complexity" evidence="9">
    <location>
        <begin position="514"/>
        <end position="527"/>
    </location>
</feature>
<dbReference type="InParanoid" id="E9HI53"/>
<evidence type="ECO:0000313" key="11">
    <source>
        <dbReference type="Proteomes" id="UP000000305"/>
    </source>
</evidence>
<dbReference type="eggNOG" id="KOG1124">
    <property type="taxonomic scope" value="Eukaryota"/>
</dbReference>
<proteinExistence type="predicted"/>
<feature type="region of interest" description="Disordered" evidence="9">
    <location>
        <begin position="1152"/>
        <end position="1171"/>
    </location>
</feature>
<evidence type="ECO:0000256" key="5">
    <source>
        <dbReference type="ARBA" id="ARBA00023212"/>
    </source>
</evidence>
<feature type="region of interest" description="Disordered" evidence="9">
    <location>
        <begin position="718"/>
        <end position="743"/>
    </location>
</feature>
<comment type="subcellular location">
    <subcellularLocation>
        <location evidence="1">Cytoplasm</location>
        <location evidence="1">Cytoskeleton</location>
        <location evidence="1">Cilium axoneme</location>
    </subcellularLocation>
</comment>
<keyword evidence="4" id="KW-0802">TPR repeat</keyword>
<dbReference type="OrthoDB" id="245563at2759"/>